<evidence type="ECO:0000256" key="1">
    <source>
        <dbReference type="SAM" id="MobiDB-lite"/>
    </source>
</evidence>
<dbReference type="EMBL" id="JXJN01020940">
    <property type="status" value="NOT_ANNOTATED_CDS"/>
    <property type="molecule type" value="Genomic_DNA"/>
</dbReference>
<evidence type="ECO:0000313" key="3">
    <source>
        <dbReference type="Proteomes" id="UP000092460"/>
    </source>
</evidence>
<dbReference type="AlphaFoldDB" id="A0A1B0BUW2"/>
<dbReference type="VEuPathDB" id="VectorBase:GPPI041190"/>
<protein>
    <submittedName>
        <fullName evidence="2">Uncharacterized protein</fullName>
    </submittedName>
</protein>
<feature type="region of interest" description="Disordered" evidence="1">
    <location>
        <begin position="136"/>
        <end position="163"/>
    </location>
</feature>
<sequence length="196" mass="22922">MPEKILPRRGYLVVGLTPYQVELNDDVKKFILYELLNIYCQINGWKVVKNNHQHKIRICGYFARHAGKNDQDQHLISPQFWHRTGTYIEGIEYNDVILNPLVVMESNILSFSVENTSREVIREKLRNRMKVSQCQQHLQSTVTDERGEDRRIRTEPTEQQNNAEKGQIEAFLHGELQNVAGKAGQYKIVVKDERVF</sequence>
<dbReference type="Proteomes" id="UP000092460">
    <property type="component" value="Unassembled WGS sequence"/>
</dbReference>
<reference evidence="2" key="2">
    <citation type="submission" date="2020-05" db="UniProtKB">
        <authorList>
            <consortium name="EnsemblMetazoa"/>
        </authorList>
    </citation>
    <scope>IDENTIFICATION</scope>
    <source>
        <strain evidence="2">IAEA</strain>
    </source>
</reference>
<name>A0A1B0BUW2_9MUSC</name>
<proteinExistence type="predicted"/>
<accession>A0A1B0BUW2</accession>
<keyword evidence="3" id="KW-1185">Reference proteome</keyword>
<dbReference type="EnsemblMetazoa" id="GPPI041190-RA">
    <property type="protein sequence ID" value="GPPI041190-PA"/>
    <property type="gene ID" value="GPPI041190"/>
</dbReference>
<feature type="compositionally biased region" description="Basic and acidic residues" evidence="1">
    <location>
        <begin position="143"/>
        <end position="156"/>
    </location>
</feature>
<organism evidence="2 3">
    <name type="scientific">Glossina palpalis gambiensis</name>
    <dbReference type="NCBI Taxonomy" id="67801"/>
    <lineage>
        <taxon>Eukaryota</taxon>
        <taxon>Metazoa</taxon>
        <taxon>Ecdysozoa</taxon>
        <taxon>Arthropoda</taxon>
        <taxon>Hexapoda</taxon>
        <taxon>Insecta</taxon>
        <taxon>Pterygota</taxon>
        <taxon>Neoptera</taxon>
        <taxon>Endopterygota</taxon>
        <taxon>Diptera</taxon>
        <taxon>Brachycera</taxon>
        <taxon>Muscomorpha</taxon>
        <taxon>Hippoboscoidea</taxon>
        <taxon>Glossinidae</taxon>
        <taxon>Glossina</taxon>
    </lineage>
</organism>
<reference evidence="3" key="1">
    <citation type="submission" date="2015-01" db="EMBL/GenBank/DDBJ databases">
        <authorList>
            <person name="Aksoy S."/>
            <person name="Warren W."/>
            <person name="Wilson R.K."/>
        </authorList>
    </citation>
    <scope>NUCLEOTIDE SEQUENCE [LARGE SCALE GENOMIC DNA]</scope>
    <source>
        <strain evidence="3">IAEA</strain>
    </source>
</reference>
<evidence type="ECO:0000313" key="2">
    <source>
        <dbReference type="EnsemblMetazoa" id="GPPI041190-PA"/>
    </source>
</evidence>